<evidence type="ECO:0000256" key="2">
    <source>
        <dbReference type="ARBA" id="ARBA00022692"/>
    </source>
</evidence>
<dbReference type="GO" id="GO:0016020">
    <property type="term" value="C:membrane"/>
    <property type="evidence" value="ECO:0007669"/>
    <property type="project" value="UniProtKB-SubCell"/>
</dbReference>
<sequence length="292" mass="33205">MVPALDDPKNQWAFCPSLPAAAFMAALFGLTTLFHTYQAIRFRKWYCVVIIMGGSLETLAMISRSLSIQYPTSEALYAIWFVLVLVSPLWINAFVYMIMGRMVYNFIPTQKIGRIPARRFGLYFVLLDVLSFIIQVAGAVQAVGNNLSATQLLRGIHIYMGGVGLQQFFIIIFMILAIQFHRDLRRQQSTSRIASAWRMLYVIYAVLILITARIIFRLVEYSSGFTSTIPNHEAYMYCLDSLPMLTALVMLNIVHPGAVMPGKESDLPSRKERKSREQMYTTPESMDLEATR</sequence>
<evidence type="ECO:0000256" key="3">
    <source>
        <dbReference type="ARBA" id="ARBA00022989"/>
    </source>
</evidence>
<evidence type="ECO:0000313" key="8">
    <source>
        <dbReference type="Proteomes" id="UP000785200"/>
    </source>
</evidence>
<organism evidence="7 8">
    <name type="scientific">Hyphodiscus hymeniophilus</name>
    <dbReference type="NCBI Taxonomy" id="353542"/>
    <lineage>
        <taxon>Eukaryota</taxon>
        <taxon>Fungi</taxon>
        <taxon>Dikarya</taxon>
        <taxon>Ascomycota</taxon>
        <taxon>Pezizomycotina</taxon>
        <taxon>Leotiomycetes</taxon>
        <taxon>Helotiales</taxon>
        <taxon>Hyphodiscaceae</taxon>
        <taxon>Hyphodiscus</taxon>
    </lineage>
</organism>
<dbReference type="PANTHER" id="PTHR31465">
    <property type="entry name" value="PROTEIN RTA1-RELATED"/>
    <property type="match status" value="1"/>
</dbReference>
<proteinExistence type="predicted"/>
<feature type="transmembrane region" description="Helical" evidence="6">
    <location>
        <begin position="12"/>
        <end position="33"/>
    </location>
</feature>
<comment type="caution">
    <text evidence="7">The sequence shown here is derived from an EMBL/GenBank/DDBJ whole genome shotgun (WGS) entry which is preliminary data.</text>
</comment>
<dbReference type="InterPro" id="IPR007568">
    <property type="entry name" value="RTA1"/>
</dbReference>
<evidence type="ECO:0000256" key="6">
    <source>
        <dbReference type="SAM" id="Phobius"/>
    </source>
</evidence>
<evidence type="ECO:0000313" key="7">
    <source>
        <dbReference type="EMBL" id="KAG0647404.1"/>
    </source>
</evidence>
<evidence type="ECO:0000256" key="4">
    <source>
        <dbReference type="ARBA" id="ARBA00023136"/>
    </source>
</evidence>
<evidence type="ECO:0000256" key="5">
    <source>
        <dbReference type="SAM" id="MobiDB-lite"/>
    </source>
</evidence>
<feature type="transmembrane region" description="Helical" evidence="6">
    <location>
        <begin position="156"/>
        <end position="178"/>
    </location>
</feature>
<accession>A0A9P6VGM9</accession>
<feature type="compositionally biased region" description="Basic and acidic residues" evidence="5">
    <location>
        <begin position="263"/>
        <end position="277"/>
    </location>
</feature>
<keyword evidence="8" id="KW-1185">Reference proteome</keyword>
<dbReference type="Pfam" id="PF04479">
    <property type="entry name" value="RTA1"/>
    <property type="match status" value="1"/>
</dbReference>
<dbReference type="EMBL" id="VNKQ01000013">
    <property type="protein sequence ID" value="KAG0647404.1"/>
    <property type="molecule type" value="Genomic_DNA"/>
</dbReference>
<evidence type="ECO:0000256" key="1">
    <source>
        <dbReference type="ARBA" id="ARBA00004141"/>
    </source>
</evidence>
<feature type="transmembrane region" description="Helical" evidence="6">
    <location>
        <begin position="75"/>
        <end position="99"/>
    </location>
</feature>
<reference evidence="7" key="1">
    <citation type="submission" date="2019-07" db="EMBL/GenBank/DDBJ databases">
        <title>Hyphodiscus hymeniophilus genome sequencing and assembly.</title>
        <authorList>
            <person name="Kramer G."/>
            <person name="Nodwell J."/>
        </authorList>
    </citation>
    <scope>NUCLEOTIDE SEQUENCE</scope>
    <source>
        <strain evidence="7">ATCC 34498</strain>
    </source>
</reference>
<gene>
    <name evidence="7" type="ORF">D0Z07_7186</name>
</gene>
<keyword evidence="4 6" id="KW-0472">Membrane</keyword>
<feature type="transmembrane region" description="Helical" evidence="6">
    <location>
        <begin position="199"/>
        <end position="219"/>
    </location>
</feature>
<keyword evidence="3 6" id="KW-1133">Transmembrane helix</keyword>
<feature type="transmembrane region" description="Helical" evidence="6">
    <location>
        <begin position="120"/>
        <end position="144"/>
    </location>
</feature>
<dbReference type="OrthoDB" id="5384040at2759"/>
<feature type="transmembrane region" description="Helical" evidence="6">
    <location>
        <begin position="45"/>
        <end position="63"/>
    </location>
</feature>
<dbReference type="PANTHER" id="PTHR31465:SF15">
    <property type="entry name" value="LIPID TRANSPORTER ATNI-RELATED"/>
    <property type="match status" value="1"/>
</dbReference>
<keyword evidence="2 6" id="KW-0812">Transmembrane</keyword>
<dbReference type="AlphaFoldDB" id="A0A9P6VGM9"/>
<comment type="subcellular location">
    <subcellularLocation>
        <location evidence="1">Membrane</location>
        <topology evidence="1">Multi-pass membrane protein</topology>
    </subcellularLocation>
</comment>
<feature type="region of interest" description="Disordered" evidence="5">
    <location>
        <begin position="262"/>
        <end position="292"/>
    </location>
</feature>
<dbReference type="Proteomes" id="UP000785200">
    <property type="component" value="Unassembled WGS sequence"/>
</dbReference>
<name>A0A9P6VGM9_9HELO</name>
<protein>
    <submittedName>
        <fullName evidence="7">Lipid transporter atnI</fullName>
    </submittedName>
</protein>